<reference evidence="3" key="1">
    <citation type="submission" date="2020-01" db="EMBL/GenBank/DDBJ databases">
        <authorList>
            <person name="Meier V. D."/>
            <person name="Meier V D."/>
        </authorList>
    </citation>
    <scope>NUCLEOTIDE SEQUENCE</scope>
    <source>
        <strain evidence="3">HLG_WM_MAG_06</strain>
    </source>
</reference>
<keyword evidence="1" id="KW-0479">Metal-binding</keyword>
<evidence type="ECO:0000313" key="3">
    <source>
        <dbReference type="EMBL" id="CAA6820450.1"/>
    </source>
</evidence>
<dbReference type="SUPFAM" id="SSF51126">
    <property type="entry name" value="Pectin lyase-like"/>
    <property type="match status" value="1"/>
</dbReference>
<evidence type="ECO:0000256" key="1">
    <source>
        <dbReference type="ARBA" id="ARBA00022723"/>
    </source>
</evidence>
<dbReference type="EMBL" id="CACVAP010000093">
    <property type="protein sequence ID" value="CAA6820450.1"/>
    <property type="molecule type" value="Genomic_DNA"/>
</dbReference>
<sequence>MKKTLFLFLFLFSLLLLFFVNYPISDTKLKAFPSAEGGGANSIGGRNGRVIAVTNLNNEGRGSLREACETNGSRTVIFRVGGTIDLKGNNIIIKNDYLTIAGQSAPGEGIQIKNGGISVRASEVIIRYLRIRPGPASASVDALNIKSPNRYDRKKNIIIDHVSAFWGVDETMNAGSFSDNVTIQWSIIAEGLHCSSYDGGKYGEQWKPCKVVKGKNIWEHSRGSMISEDSRNISFHHNILYRNYKRNPLVQSSDIDAINNVIVNYQYQVFIQPFKAKVRANFIGNYFRSYIHKRPPIRVFNNNKGYDGNSSIYYEDNYDAYFRPQKNENQTNIRILHTPSNVDISDGYVEDRIAPHDFSPIKRQTVHEAYVLVLANAGTVYPKRDEADTRVVNFIKSGKAPKTFVNDPSEVGGWPNIASSHGLKDSDNDGIPDTWEIENKLNPNNFKDGNKKNLSSLGYTNIEVYLNSLIFE</sequence>
<dbReference type="PANTHER" id="PTHR42970:SF1">
    <property type="entry name" value="PECTATE LYASE C-RELATED"/>
    <property type="match status" value="1"/>
</dbReference>
<dbReference type="Gene3D" id="2.160.20.10">
    <property type="entry name" value="Single-stranded right-handed beta-helix, Pectin lyase-like"/>
    <property type="match status" value="1"/>
</dbReference>
<dbReference type="GO" id="GO:0016829">
    <property type="term" value="F:lyase activity"/>
    <property type="evidence" value="ECO:0007669"/>
    <property type="project" value="UniProtKB-KW"/>
</dbReference>
<dbReference type="PANTHER" id="PTHR42970">
    <property type="entry name" value="PECTATE LYASE C-RELATED"/>
    <property type="match status" value="1"/>
</dbReference>
<dbReference type="AlphaFoldDB" id="A0A6S6TUQ2"/>
<dbReference type="InterPro" id="IPR011050">
    <property type="entry name" value="Pectin_lyase_fold/virulence"/>
</dbReference>
<keyword evidence="3" id="KW-0456">Lyase</keyword>
<gene>
    <name evidence="3" type="ORF">HELGO_WM1493</name>
</gene>
<accession>A0A6S6TUQ2</accession>
<dbReference type="InterPro" id="IPR052063">
    <property type="entry name" value="Polysaccharide_Lyase_1"/>
</dbReference>
<keyword evidence="2" id="KW-0325">Glycoprotein</keyword>
<protein>
    <submittedName>
        <fullName evidence="3">COG3866 Pectate lyase</fullName>
    </submittedName>
</protein>
<evidence type="ECO:0000256" key="2">
    <source>
        <dbReference type="ARBA" id="ARBA00023180"/>
    </source>
</evidence>
<dbReference type="GO" id="GO:0046872">
    <property type="term" value="F:metal ion binding"/>
    <property type="evidence" value="ECO:0007669"/>
    <property type="project" value="UniProtKB-KW"/>
</dbReference>
<dbReference type="InterPro" id="IPR012334">
    <property type="entry name" value="Pectin_lyas_fold"/>
</dbReference>
<proteinExistence type="predicted"/>
<organism evidence="3">
    <name type="scientific">uncultured Sulfurovum sp</name>
    <dbReference type="NCBI Taxonomy" id="269237"/>
    <lineage>
        <taxon>Bacteria</taxon>
        <taxon>Pseudomonadati</taxon>
        <taxon>Campylobacterota</taxon>
        <taxon>Epsilonproteobacteria</taxon>
        <taxon>Campylobacterales</taxon>
        <taxon>Sulfurovaceae</taxon>
        <taxon>Sulfurovum</taxon>
        <taxon>environmental samples</taxon>
    </lineage>
</organism>
<name>A0A6S6TUQ2_9BACT</name>